<dbReference type="AlphaFoldDB" id="A2BKE8"/>
<evidence type="ECO:0000313" key="2">
    <source>
        <dbReference type="EMBL" id="ABM80459.1"/>
    </source>
</evidence>
<reference evidence="2 3" key="1">
    <citation type="journal article" date="2007" name="Archaea">
        <title>The genome of Hyperthermus butylicus: a sulfur-reducing, peptide fermenting, neutrophilic Crenarchaeote growing up to 108 degrees C.</title>
        <authorList>
            <person name="Brugger K."/>
            <person name="Chen L."/>
            <person name="Stark M."/>
            <person name="Zibat A."/>
            <person name="Redder P."/>
            <person name="Ruepp A."/>
            <person name="Awayez M."/>
            <person name="She Q."/>
            <person name="Garrett R.A."/>
            <person name="Klenk H.P."/>
        </authorList>
    </citation>
    <scope>NUCLEOTIDE SEQUENCE [LARGE SCALE GENOMIC DNA]</scope>
    <source>
        <strain evidence="3">DSM 5456 / JCM 9403 / PLM1-5</strain>
    </source>
</reference>
<organism evidence="2 3">
    <name type="scientific">Hyperthermus butylicus (strain DSM 5456 / JCM 9403 / PLM1-5)</name>
    <dbReference type="NCBI Taxonomy" id="415426"/>
    <lineage>
        <taxon>Archaea</taxon>
        <taxon>Thermoproteota</taxon>
        <taxon>Thermoprotei</taxon>
        <taxon>Desulfurococcales</taxon>
        <taxon>Pyrodictiaceae</taxon>
        <taxon>Hyperthermus</taxon>
    </lineage>
</organism>
<dbReference type="InterPro" id="IPR013653">
    <property type="entry name" value="GCN5-like_dom"/>
</dbReference>
<dbReference type="KEGG" id="hbu:Hbut_0600"/>
<dbReference type="HOGENOM" id="CLU_1381385_0_0_2"/>
<dbReference type="InterPro" id="IPR016181">
    <property type="entry name" value="Acyl_CoA_acyltransferase"/>
</dbReference>
<dbReference type="GO" id="GO:0016747">
    <property type="term" value="F:acyltransferase activity, transferring groups other than amino-acyl groups"/>
    <property type="evidence" value="ECO:0007669"/>
    <property type="project" value="InterPro"/>
</dbReference>
<name>A2BKE8_HYPBU</name>
<dbReference type="GeneID" id="25393289"/>
<dbReference type="OrthoDB" id="43754at2157"/>
<dbReference type="SUPFAM" id="SSF55729">
    <property type="entry name" value="Acyl-CoA N-acyltransferases (Nat)"/>
    <property type="match status" value="1"/>
</dbReference>
<proteinExistence type="predicted"/>
<gene>
    <name evidence="2" type="ordered locus">Hbut_0600</name>
</gene>
<accession>A2BKE8</accession>
<dbReference type="InterPro" id="IPR000182">
    <property type="entry name" value="GNAT_dom"/>
</dbReference>
<dbReference type="eggNOG" id="arCOG00828">
    <property type="taxonomic scope" value="Archaea"/>
</dbReference>
<feature type="domain" description="N-acetyltransferase" evidence="1">
    <location>
        <begin position="65"/>
        <end position="197"/>
    </location>
</feature>
<dbReference type="Proteomes" id="UP000002593">
    <property type="component" value="Chromosome"/>
</dbReference>
<evidence type="ECO:0000313" key="3">
    <source>
        <dbReference type="Proteomes" id="UP000002593"/>
    </source>
</evidence>
<keyword evidence="3" id="KW-1185">Reference proteome</keyword>
<dbReference type="CDD" id="cd04301">
    <property type="entry name" value="NAT_SF"/>
    <property type="match status" value="1"/>
</dbReference>
<protein>
    <submittedName>
        <fullName evidence="2">Acetyltransferase</fullName>
    </submittedName>
</protein>
<sequence length="197" mass="21899">MNSLLQRLSDKYGSIIVQLHGSSTRLSWGFKAVLEHNGYNARGKTYIDMAIDSPRLFKPYHAPGVRVVELGEQHAADYAEVEATRGRKLSPEEASRLLRTLGCYGAYVEGVLASIACTYIRMHDIWLIGNVYTRPEYRGRGLAKAVTSTVTARALACGAKPLLHVEAGNKPAIRVYARLGYRALRARPWIFAHRATL</sequence>
<dbReference type="EMBL" id="CP000493">
    <property type="protein sequence ID" value="ABM80459.1"/>
    <property type="molecule type" value="Genomic_DNA"/>
</dbReference>
<dbReference type="Pfam" id="PF08445">
    <property type="entry name" value="FR47"/>
    <property type="match status" value="1"/>
</dbReference>
<evidence type="ECO:0000259" key="1">
    <source>
        <dbReference type="PROSITE" id="PS51186"/>
    </source>
</evidence>
<dbReference type="EnsemblBacteria" id="ABM80459">
    <property type="protein sequence ID" value="ABM80459"/>
    <property type="gene ID" value="Hbut_0600"/>
</dbReference>
<dbReference type="RefSeq" id="WP_011821777.1">
    <property type="nucleotide sequence ID" value="NC_008818.1"/>
</dbReference>
<dbReference type="Gene3D" id="3.40.630.30">
    <property type="match status" value="1"/>
</dbReference>
<dbReference type="PROSITE" id="PS51186">
    <property type="entry name" value="GNAT"/>
    <property type="match status" value="1"/>
</dbReference>